<proteinExistence type="predicted"/>
<accession>A0ACB9AC91</accession>
<gene>
    <name evidence="1" type="ORF">L6452_25369</name>
</gene>
<evidence type="ECO:0000313" key="1">
    <source>
        <dbReference type="EMBL" id="KAI3707126.1"/>
    </source>
</evidence>
<dbReference type="EMBL" id="CM042054">
    <property type="protein sequence ID" value="KAI3707126.1"/>
    <property type="molecule type" value="Genomic_DNA"/>
</dbReference>
<evidence type="ECO:0000313" key="2">
    <source>
        <dbReference type="Proteomes" id="UP001055879"/>
    </source>
</evidence>
<organism evidence="1 2">
    <name type="scientific">Arctium lappa</name>
    <name type="common">Greater burdock</name>
    <name type="synonym">Lappa major</name>
    <dbReference type="NCBI Taxonomy" id="4217"/>
    <lineage>
        <taxon>Eukaryota</taxon>
        <taxon>Viridiplantae</taxon>
        <taxon>Streptophyta</taxon>
        <taxon>Embryophyta</taxon>
        <taxon>Tracheophyta</taxon>
        <taxon>Spermatophyta</taxon>
        <taxon>Magnoliopsida</taxon>
        <taxon>eudicotyledons</taxon>
        <taxon>Gunneridae</taxon>
        <taxon>Pentapetalae</taxon>
        <taxon>asterids</taxon>
        <taxon>campanulids</taxon>
        <taxon>Asterales</taxon>
        <taxon>Asteraceae</taxon>
        <taxon>Carduoideae</taxon>
        <taxon>Cardueae</taxon>
        <taxon>Arctiinae</taxon>
        <taxon>Arctium</taxon>
    </lineage>
</organism>
<keyword evidence="2" id="KW-1185">Reference proteome</keyword>
<protein>
    <submittedName>
        <fullName evidence="1">Uncharacterized protein</fullName>
    </submittedName>
</protein>
<comment type="caution">
    <text evidence="1">The sequence shown here is derived from an EMBL/GenBank/DDBJ whole genome shotgun (WGS) entry which is preliminary data.</text>
</comment>
<reference evidence="1 2" key="2">
    <citation type="journal article" date="2022" name="Mol. Ecol. Resour.">
        <title>The genomes of chicory, endive, great burdock and yacon provide insights into Asteraceae paleo-polyploidization history and plant inulin production.</title>
        <authorList>
            <person name="Fan W."/>
            <person name="Wang S."/>
            <person name="Wang H."/>
            <person name="Wang A."/>
            <person name="Jiang F."/>
            <person name="Liu H."/>
            <person name="Zhao H."/>
            <person name="Xu D."/>
            <person name="Zhang Y."/>
        </authorList>
    </citation>
    <scope>NUCLEOTIDE SEQUENCE [LARGE SCALE GENOMIC DNA]</scope>
    <source>
        <strain evidence="2">cv. Niubang</strain>
    </source>
</reference>
<dbReference type="Proteomes" id="UP001055879">
    <property type="component" value="Linkage Group LG08"/>
</dbReference>
<sequence>MRQIKNGFLEKFRDSVTVNTATNLPATFIRHYHCKEKYRVLAFITEAIHRCSNASTHVLHATEFMMFPKLKVCSFKSEIILRLIRLRTYNCSSSLDPSYDAYNHTLSSLFHTIGSEFEIVVGS</sequence>
<reference evidence="2" key="1">
    <citation type="journal article" date="2022" name="Mol. Ecol. Resour.">
        <title>The genomes of chicory, endive, great burdock and yacon provide insights into Asteraceae palaeo-polyploidization history and plant inulin production.</title>
        <authorList>
            <person name="Fan W."/>
            <person name="Wang S."/>
            <person name="Wang H."/>
            <person name="Wang A."/>
            <person name="Jiang F."/>
            <person name="Liu H."/>
            <person name="Zhao H."/>
            <person name="Xu D."/>
            <person name="Zhang Y."/>
        </authorList>
    </citation>
    <scope>NUCLEOTIDE SEQUENCE [LARGE SCALE GENOMIC DNA]</scope>
    <source>
        <strain evidence="2">cv. Niubang</strain>
    </source>
</reference>
<name>A0ACB9AC91_ARCLA</name>